<dbReference type="Gene3D" id="2.160.10.10">
    <property type="entry name" value="Hexapeptide repeat proteins"/>
    <property type="match status" value="1"/>
</dbReference>
<protein>
    <submittedName>
        <fullName evidence="3">Acyltransferase</fullName>
        <ecNumber evidence="3">2.3.1.-</ecNumber>
    </submittedName>
</protein>
<keyword evidence="3" id="KW-0012">Acyltransferase</keyword>
<evidence type="ECO:0000256" key="2">
    <source>
        <dbReference type="ARBA" id="ARBA00022737"/>
    </source>
</evidence>
<evidence type="ECO:0000256" key="1">
    <source>
        <dbReference type="ARBA" id="ARBA00022679"/>
    </source>
</evidence>
<dbReference type="RefSeq" id="WP_232187060.1">
    <property type="nucleotide sequence ID" value="NZ_JAIOAP010000011.1"/>
</dbReference>
<proteinExistence type="predicted"/>
<dbReference type="Proteomes" id="UP001493487">
    <property type="component" value="Unassembled WGS sequence"/>
</dbReference>
<dbReference type="PROSITE" id="PS00101">
    <property type="entry name" value="HEXAPEP_TRANSFERASES"/>
    <property type="match status" value="1"/>
</dbReference>
<dbReference type="InterPro" id="IPR018357">
    <property type="entry name" value="Hexapep_transf_CS"/>
</dbReference>
<dbReference type="SUPFAM" id="SSF51161">
    <property type="entry name" value="Trimeric LpxA-like enzymes"/>
    <property type="match status" value="1"/>
</dbReference>
<dbReference type="EMBL" id="JASKHM010000012">
    <property type="protein sequence ID" value="MEQ4484680.1"/>
    <property type="molecule type" value="Genomic_DNA"/>
</dbReference>
<name>A0ABV1KX32_9BACL</name>
<keyword evidence="4" id="KW-1185">Reference proteome</keyword>
<accession>A0ABV1KX32</accession>
<dbReference type="EC" id="2.3.1.-" evidence="3"/>
<keyword evidence="1 3" id="KW-0808">Transferase</keyword>
<reference evidence="3 4" key="1">
    <citation type="journal article" date="2023" name="Genome Announc.">
        <title>Pan-Genome Analyses of the Genus Cohnella and Proposal of the Novel Species Cohnella silvisoli sp. nov., Isolated from Forest Soil.</title>
        <authorList>
            <person name="Wang C."/>
            <person name="Mao L."/>
            <person name="Bao G."/>
            <person name="Zhu H."/>
        </authorList>
    </citation>
    <scope>NUCLEOTIDE SEQUENCE [LARGE SCALE GENOMIC DNA]</scope>
    <source>
        <strain evidence="3 4">NL03-T5-1</strain>
    </source>
</reference>
<dbReference type="Pfam" id="PF00132">
    <property type="entry name" value="Hexapep"/>
    <property type="match status" value="1"/>
</dbReference>
<gene>
    <name evidence="3" type="ORF">QJS35_20050</name>
</gene>
<dbReference type="PANTHER" id="PTHR23416">
    <property type="entry name" value="SIALIC ACID SYNTHASE-RELATED"/>
    <property type="match status" value="1"/>
</dbReference>
<evidence type="ECO:0000313" key="4">
    <source>
        <dbReference type="Proteomes" id="UP001493487"/>
    </source>
</evidence>
<sequence length="180" mass="19666">MRVSNLKQAIKKANRVLRGVFFSFRTTKSGSLLQVSGSHIVSRCRNTKLIIGNKVMLYDRVNFYLDQPGAEIVIGDRTYINRRTEIMSKNSVTIGSGCAISWDVIISDTDYHEMEGTSSTKPVVIGNEVWIGCKSTILKGVNIGNGAVVAAGSVVTKDVDPHTLVAGIPAKAIKKNVRWK</sequence>
<evidence type="ECO:0000313" key="3">
    <source>
        <dbReference type="EMBL" id="MEQ4484680.1"/>
    </source>
</evidence>
<organism evidence="3 4">
    <name type="scientific">Cohnella silvisoli</name>
    <dbReference type="NCBI Taxonomy" id="2873699"/>
    <lineage>
        <taxon>Bacteria</taxon>
        <taxon>Bacillati</taxon>
        <taxon>Bacillota</taxon>
        <taxon>Bacilli</taxon>
        <taxon>Bacillales</taxon>
        <taxon>Paenibacillaceae</taxon>
        <taxon>Cohnella</taxon>
    </lineage>
</organism>
<dbReference type="InterPro" id="IPR001451">
    <property type="entry name" value="Hexapep"/>
</dbReference>
<keyword evidence="2" id="KW-0677">Repeat</keyword>
<dbReference type="InterPro" id="IPR051159">
    <property type="entry name" value="Hexapeptide_acetyltransf"/>
</dbReference>
<dbReference type="InterPro" id="IPR011004">
    <property type="entry name" value="Trimer_LpxA-like_sf"/>
</dbReference>
<comment type="caution">
    <text evidence="3">The sequence shown here is derived from an EMBL/GenBank/DDBJ whole genome shotgun (WGS) entry which is preliminary data.</text>
</comment>
<dbReference type="GO" id="GO:0016746">
    <property type="term" value="F:acyltransferase activity"/>
    <property type="evidence" value="ECO:0007669"/>
    <property type="project" value="UniProtKB-KW"/>
</dbReference>
<dbReference type="CDD" id="cd04647">
    <property type="entry name" value="LbH_MAT_like"/>
    <property type="match status" value="1"/>
</dbReference>